<feature type="domain" description="Sulfatase-modifying factor enzyme-like" evidence="3">
    <location>
        <begin position="56"/>
        <end position="266"/>
    </location>
</feature>
<protein>
    <submittedName>
        <fullName evidence="4">Formylglycine-generating enzyme family protein</fullName>
    </submittedName>
</protein>
<dbReference type="EMBL" id="JBIGIC010000008">
    <property type="protein sequence ID" value="MFG6488395.1"/>
    <property type="molecule type" value="Genomic_DNA"/>
</dbReference>
<dbReference type="SUPFAM" id="SSF56436">
    <property type="entry name" value="C-type lectin-like"/>
    <property type="match status" value="1"/>
</dbReference>
<evidence type="ECO:0000313" key="4">
    <source>
        <dbReference type="EMBL" id="MFG6488395.1"/>
    </source>
</evidence>
<comment type="caution">
    <text evidence="4">The sequence shown here is derived from an EMBL/GenBank/DDBJ whole genome shotgun (WGS) entry which is preliminary data.</text>
</comment>
<evidence type="ECO:0000259" key="3">
    <source>
        <dbReference type="Pfam" id="PF03781"/>
    </source>
</evidence>
<evidence type="ECO:0000313" key="5">
    <source>
        <dbReference type="Proteomes" id="UP001606134"/>
    </source>
</evidence>
<organism evidence="4 5">
    <name type="scientific">Pelomonas candidula</name>
    <dbReference type="NCBI Taxonomy" id="3299025"/>
    <lineage>
        <taxon>Bacteria</taxon>
        <taxon>Pseudomonadati</taxon>
        <taxon>Pseudomonadota</taxon>
        <taxon>Betaproteobacteria</taxon>
        <taxon>Burkholderiales</taxon>
        <taxon>Sphaerotilaceae</taxon>
        <taxon>Roseateles</taxon>
    </lineage>
</organism>
<evidence type="ECO:0000256" key="2">
    <source>
        <dbReference type="SAM" id="Phobius"/>
    </source>
</evidence>
<reference evidence="4 5" key="1">
    <citation type="submission" date="2024-08" db="EMBL/GenBank/DDBJ databases">
        <authorList>
            <person name="Lu H."/>
        </authorList>
    </citation>
    <scope>NUCLEOTIDE SEQUENCE [LARGE SCALE GENOMIC DNA]</scope>
    <source>
        <strain evidence="4 5">BYS78W</strain>
    </source>
</reference>
<dbReference type="PANTHER" id="PTHR23150:SF19">
    <property type="entry name" value="FORMYLGLYCINE-GENERATING ENZYME"/>
    <property type="match status" value="1"/>
</dbReference>
<sequence>MGQPGWRHLGRRGEEAARRQARHGQPGGALMSLATALTVLAGAAYVAMPAGTLNSVLARDTDREPTRIAAFELRETPVTRAEFRRFVAAHPEWQAGRAPAVFAAAGYLQQGLDDTAAPVTGVSWFAAQAYCESEGARLPTWYEWEYAAAADATRTDARSDPAWLARILGWYARPANGPLPNVGGERNVYGVRDLHGLVWEWVDDFNALLVNADSRSAGDPDKLKFCGAGAIDLQDRQNYAVLMRVALLSSLSAADSTGSLGFRCAR</sequence>
<evidence type="ECO:0000256" key="1">
    <source>
        <dbReference type="SAM" id="MobiDB-lite"/>
    </source>
</evidence>
<dbReference type="Proteomes" id="UP001606134">
    <property type="component" value="Unassembled WGS sequence"/>
</dbReference>
<keyword evidence="2" id="KW-0472">Membrane</keyword>
<accession>A0ABW7HEY5</accession>
<name>A0ABW7HEY5_9BURK</name>
<feature type="region of interest" description="Disordered" evidence="1">
    <location>
        <begin position="1"/>
        <end position="25"/>
    </location>
</feature>
<feature type="transmembrane region" description="Helical" evidence="2">
    <location>
        <begin position="28"/>
        <end position="48"/>
    </location>
</feature>
<dbReference type="InterPro" id="IPR042095">
    <property type="entry name" value="SUMF_sf"/>
</dbReference>
<dbReference type="Pfam" id="PF03781">
    <property type="entry name" value="FGE-sulfatase"/>
    <property type="match status" value="1"/>
</dbReference>
<keyword evidence="2" id="KW-0812">Transmembrane</keyword>
<dbReference type="InterPro" id="IPR005532">
    <property type="entry name" value="SUMF_dom"/>
</dbReference>
<dbReference type="InterPro" id="IPR051043">
    <property type="entry name" value="Sulfatase_Mod_Factor_Kinase"/>
</dbReference>
<dbReference type="RefSeq" id="WP_394413555.1">
    <property type="nucleotide sequence ID" value="NZ_JBIGIC010000008.1"/>
</dbReference>
<keyword evidence="5" id="KW-1185">Reference proteome</keyword>
<dbReference type="PANTHER" id="PTHR23150">
    <property type="entry name" value="SULFATASE MODIFYING FACTOR 1, 2"/>
    <property type="match status" value="1"/>
</dbReference>
<keyword evidence="2" id="KW-1133">Transmembrane helix</keyword>
<dbReference type="InterPro" id="IPR016187">
    <property type="entry name" value="CTDL_fold"/>
</dbReference>
<proteinExistence type="predicted"/>
<dbReference type="Gene3D" id="3.90.1580.10">
    <property type="entry name" value="paralog of FGE (formylglycine-generating enzyme)"/>
    <property type="match status" value="1"/>
</dbReference>
<gene>
    <name evidence="4" type="ORF">ACG04R_17030</name>
</gene>